<name>A0AAN9EHI8_CROPI</name>
<comment type="caution">
    <text evidence="1">The sequence shown here is derived from an EMBL/GenBank/DDBJ whole genome shotgun (WGS) entry which is preliminary data.</text>
</comment>
<dbReference type="EMBL" id="JAYWIO010000006">
    <property type="protein sequence ID" value="KAK7257209.1"/>
    <property type="molecule type" value="Genomic_DNA"/>
</dbReference>
<organism evidence="1 2">
    <name type="scientific">Crotalaria pallida</name>
    <name type="common">Smooth rattlebox</name>
    <name type="synonym">Crotalaria striata</name>
    <dbReference type="NCBI Taxonomy" id="3830"/>
    <lineage>
        <taxon>Eukaryota</taxon>
        <taxon>Viridiplantae</taxon>
        <taxon>Streptophyta</taxon>
        <taxon>Embryophyta</taxon>
        <taxon>Tracheophyta</taxon>
        <taxon>Spermatophyta</taxon>
        <taxon>Magnoliopsida</taxon>
        <taxon>eudicotyledons</taxon>
        <taxon>Gunneridae</taxon>
        <taxon>Pentapetalae</taxon>
        <taxon>rosids</taxon>
        <taxon>fabids</taxon>
        <taxon>Fabales</taxon>
        <taxon>Fabaceae</taxon>
        <taxon>Papilionoideae</taxon>
        <taxon>50 kb inversion clade</taxon>
        <taxon>genistoids sensu lato</taxon>
        <taxon>core genistoids</taxon>
        <taxon>Crotalarieae</taxon>
        <taxon>Crotalaria</taxon>
    </lineage>
</organism>
<evidence type="ECO:0000313" key="2">
    <source>
        <dbReference type="Proteomes" id="UP001372338"/>
    </source>
</evidence>
<sequence>MTMPAHILDVLCNCRWIFNAFCFRHKIPDLIILAYAFSCLLRLACLPFPYKEVYCVLCGMDGLEKSFSGHVTAFRYKFQS</sequence>
<gene>
    <name evidence="1" type="ORF">RIF29_31013</name>
</gene>
<reference evidence="1 2" key="1">
    <citation type="submission" date="2024-01" db="EMBL/GenBank/DDBJ databases">
        <title>The genomes of 5 underutilized Papilionoideae crops provide insights into root nodulation and disease resistanc.</title>
        <authorList>
            <person name="Yuan L."/>
        </authorList>
    </citation>
    <scope>NUCLEOTIDE SEQUENCE [LARGE SCALE GENOMIC DNA]</scope>
    <source>
        <strain evidence="1">ZHUSHIDOU_FW_LH</strain>
        <tissue evidence="1">Leaf</tissue>
    </source>
</reference>
<evidence type="ECO:0000313" key="1">
    <source>
        <dbReference type="EMBL" id="KAK7257209.1"/>
    </source>
</evidence>
<accession>A0AAN9EHI8</accession>
<proteinExistence type="predicted"/>
<dbReference type="AlphaFoldDB" id="A0AAN9EHI8"/>
<protein>
    <submittedName>
        <fullName evidence="1">Uncharacterized protein</fullName>
    </submittedName>
</protein>
<dbReference type="Proteomes" id="UP001372338">
    <property type="component" value="Unassembled WGS sequence"/>
</dbReference>
<keyword evidence="2" id="KW-1185">Reference proteome</keyword>